<keyword evidence="1" id="KW-0472">Membrane</keyword>
<dbReference type="EMBL" id="UYSG01001434">
    <property type="protein sequence ID" value="VDL43632.1"/>
    <property type="molecule type" value="Genomic_DNA"/>
</dbReference>
<accession>A0A0R3SGQ0</accession>
<dbReference type="AlphaFoldDB" id="A0A0R3SGQ0"/>
<protein>
    <submittedName>
        <fullName evidence="2 4">Uncharacterized protein</fullName>
    </submittedName>
</protein>
<name>A0A0R3SGQ0_HYMDI</name>
<evidence type="ECO:0000313" key="4">
    <source>
        <dbReference type="WBParaSite" id="HDID_0000409301-mRNA-1"/>
    </source>
</evidence>
<gene>
    <name evidence="2" type="ORF">HDID_LOCUS4091</name>
</gene>
<dbReference type="OrthoDB" id="10456698at2759"/>
<dbReference type="Proteomes" id="UP000274504">
    <property type="component" value="Unassembled WGS sequence"/>
</dbReference>
<keyword evidence="1" id="KW-0812">Transmembrane</keyword>
<evidence type="ECO:0000313" key="3">
    <source>
        <dbReference type="Proteomes" id="UP000274504"/>
    </source>
</evidence>
<proteinExistence type="predicted"/>
<sequence length="183" mass="20488">MTLGERKLFYGFLFLYPFADFLSTLFVICNNLADRLNQIMSHPKGSKYNSLATTNWAISTMSIKSPSSSSASDISQSVHSEKQLSEGRQLAWQYLVSQLLCYLDFLGNLFYNSRDVKQAAMQAGFLKLVLNIWPLGLIDSRVTHNLLFCLVNLTADSSILISETSTDRSATAQPYLRPAISKI</sequence>
<reference evidence="4" key="1">
    <citation type="submission" date="2017-02" db="UniProtKB">
        <authorList>
            <consortium name="WormBaseParasite"/>
        </authorList>
    </citation>
    <scope>IDENTIFICATION</scope>
</reference>
<organism evidence="4">
    <name type="scientific">Hymenolepis diminuta</name>
    <name type="common">Rat tapeworm</name>
    <dbReference type="NCBI Taxonomy" id="6216"/>
    <lineage>
        <taxon>Eukaryota</taxon>
        <taxon>Metazoa</taxon>
        <taxon>Spiralia</taxon>
        <taxon>Lophotrochozoa</taxon>
        <taxon>Platyhelminthes</taxon>
        <taxon>Cestoda</taxon>
        <taxon>Eucestoda</taxon>
        <taxon>Cyclophyllidea</taxon>
        <taxon>Hymenolepididae</taxon>
        <taxon>Hymenolepis</taxon>
    </lineage>
</organism>
<reference evidence="2 3" key="2">
    <citation type="submission" date="2018-11" db="EMBL/GenBank/DDBJ databases">
        <authorList>
            <consortium name="Pathogen Informatics"/>
        </authorList>
    </citation>
    <scope>NUCLEOTIDE SEQUENCE [LARGE SCALE GENOMIC DNA]</scope>
</reference>
<evidence type="ECO:0000313" key="2">
    <source>
        <dbReference type="EMBL" id="VDL43632.1"/>
    </source>
</evidence>
<dbReference type="WBParaSite" id="HDID_0000409301-mRNA-1">
    <property type="protein sequence ID" value="HDID_0000409301-mRNA-1"/>
    <property type="gene ID" value="HDID_0000409301"/>
</dbReference>
<evidence type="ECO:0000256" key="1">
    <source>
        <dbReference type="SAM" id="Phobius"/>
    </source>
</evidence>
<feature type="transmembrane region" description="Helical" evidence="1">
    <location>
        <begin position="12"/>
        <end position="33"/>
    </location>
</feature>
<keyword evidence="1" id="KW-1133">Transmembrane helix</keyword>